<accession>A0A4S2N5Z7</accession>
<organism evidence="2 3">
    <name type="scientific">Ascodesmis nigricans</name>
    <dbReference type="NCBI Taxonomy" id="341454"/>
    <lineage>
        <taxon>Eukaryota</taxon>
        <taxon>Fungi</taxon>
        <taxon>Dikarya</taxon>
        <taxon>Ascomycota</taxon>
        <taxon>Pezizomycotina</taxon>
        <taxon>Pezizomycetes</taxon>
        <taxon>Pezizales</taxon>
        <taxon>Ascodesmidaceae</taxon>
        <taxon>Ascodesmis</taxon>
    </lineage>
</organism>
<dbReference type="InParanoid" id="A0A4S2N5Z7"/>
<dbReference type="Proteomes" id="UP000298138">
    <property type="component" value="Unassembled WGS sequence"/>
</dbReference>
<evidence type="ECO:0000313" key="2">
    <source>
        <dbReference type="EMBL" id="TGZ84732.1"/>
    </source>
</evidence>
<evidence type="ECO:0000313" key="3">
    <source>
        <dbReference type="Proteomes" id="UP000298138"/>
    </source>
</evidence>
<feature type="chain" id="PRO_5020191353" evidence="1">
    <location>
        <begin position="43"/>
        <end position="176"/>
    </location>
</feature>
<feature type="signal peptide" evidence="1">
    <location>
        <begin position="1"/>
        <end position="42"/>
    </location>
</feature>
<keyword evidence="3" id="KW-1185">Reference proteome</keyword>
<dbReference type="AlphaFoldDB" id="A0A4S2N5Z7"/>
<keyword evidence="1" id="KW-0732">Signal</keyword>
<name>A0A4S2N5Z7_9PEZI</name>
<dbReference type="EMBL" id="ML220112">
    <property type="protein sequence ID" value="TGZ84732.1"/>
    <property type="molecule type" value="Genomic_DNA"/>
</dbReference>
<protein>
    <submittedName>
        <fullName evidence="2">Uncharacterized protein</fullName>
    </submittedName>
</protein>
<reference evidence="2 3" key="1">
    <citation type="submission" date="2019-04" db="EMBL/GenBank/DDBJ databases">
        <title>Comparative genomics and transcriptomics to analyze fruiting body development in filamentous ascomycetes.</title>
        <authorList>
            <consortium name="DOE Joint Genome Institute"/>
            <person name="Lutkenhaus R."/>
            <person name="Traeger S."/>
            <person name="Breuer J."/>
            <person name="Kuo A."/>
            <person name="Lipzen A."/>
            <person name="Pangilinan J."/>
            <person name="Dilworth D."/>
            <person name="Sandor L."/>
            <person name="Poggeler S."/>
            <person name="Barry K."/>
            <person name="Grigoriev I.V."/>
            <person name="Nowrousian M."/>
        </authorList>
    </citation>
    <scope>NUCLEOTIDE SEQUENCE [LARGE SCALE GENOMIC DNA]</scope>
    <source>
        <strain evidence="2 3">CBS 389.68</strain>
    </source>
</reference>
<gene>
    <name evidence="2" type="ORF">EX30DRAFT_337211</name>
</gene>
<sequence length="176" mass="19929">MVKLHNLIHRLTHRPKPLQPPSHLTLFSLTLTLLLLTTVFEAHSNGTTYRLTHPSLLLTDAISALTVIPRGLGLLQPMISSNVDINLHHDDPEEQFIEYMFGEDGDLSGVIREAEEEQGSTETVYVNRNPSRIRYVGDLKDVDVKWKGVNQAHESGRARWSQWGWGLGVQEDVEKE</sequence>
<proteinExistence type="predicted"/>
<evidence type="ECO:0000256" key="1">
    <source>
        <dbReference type="SAM" id="SignalP"/>
    </source>
</evidence>